<reference evidence="1" key="2">
    <citation type="submission" date="2023-01" db="EMBL/GenBank/DDBJ databases">
        <title>Gilvimarinus xylanilyticus HB14 isolated from Caulerpa lentillifera aquaculture base in Hainan, China.</title>
        <authorList>
            <person name="Zhang Y.-J."/>
        </authorList>
    </citation>
    <scope>NUCLEOTIDE SEQUENCE</scope>
    <source>
        <strain evidence="1">HB14</strain>
    </source>
</reference>
<dbReference type="RefSeq" id="WP_253966423.1">
    <property type="nucleotide sequence ID" value="NZ_JAMFTH010000001.1"/>
</dbReference>
<name>A0A9X2I015_9GAMM</name>
<comment type="caution">
    <text evidence="1">The sequence shown here is derived from an EMBL/GenBank/DDBJ whole genome shotgun (WGS) entry which is preliminary data.</text>
</comment>
<evidence type="ECO:0000313" key="1">
    <source>
        <dbReference type="EMBL" id="MCP8898133.1"/>
    </source>
</evidence>
<protein>
    <submittedName>
        <fullName evidence="1">Uncharacterized protein</fullName>
    </submittedName>
</protein>
<keyword evidence="2" id="KW-1185">Reference proteome</keyword>
<dbReference type="EMBL" id="JAMFTH010000001">
    <property type="protein sequence ID" value="MCP8898133.1"/>
    <property type="molecule type" value="Genomic_DNA"/>
</dbReference>
<gene>
    <name evidence="1" type="ORF">M6D89_02340</name>
</gene>
<dbReference type="AlphaFoldDB" id="A0A9X2I015"/>
<reference evidence="1" key="1">
    <citation type="submission" date="2022-05" db="EMBL/GenBank/DDBJ databases">
        <authorList>
            <person name="Sun H.-N."/>
        </authorList>
    </citation>
    <scope>NUCLEOTIDE SEQUENCE</scope>
    <source>
        <strain evidence="1">HB14</strain>
    </source>
</reference>
<evidence type="ECO:0000313" key="2">
    <source>
        <dbReference type="Proteomes" id="UP001139319"/>
    </source>
</evidence>
<sequence length="152" mass="16823">MHPLFIRTVSTIHRPLVDDAQEVGTRYALCPRADIALLINGKSNFRVCSFDGINGHVEFSGDWAEFRASFGDEFIDINIVSDEGDPPGVEAAVRIDTICKVVFIENDRFATLHLSDELACSGMYGILPGRPSQVRIDLGSYKVLEEVLAGWH</sequence>
<organism evidence="1 2">
    <name type="scientific">Gilvimarinus xylanilyticus</name>
    <dbReference type="NCBI Taxonomy" id="2944139"/>
    <lineage>
        <taxon>Bacteria</taxon>
        <taxon>Pseudomonadati</taxon>
        <taxon>Pseudomonadota</taxon>
        <taxon>Gammaproteobacteria</taxon>
        <taxon>Cellvibrionales</taxon>
        <taxon>Cellvibrionaceae</taxon>
        <taxon>Gilvimarinus</taxon>
    </lineage>
</organism>
<dbReference type="Proteomes" id="UP001139319">
    <property type="component" value="Unassembled WGS sequence"/>
</dbReference>
<accession>A0A9X2I015</accession>
<proteinExistence type="predicted"/>